<dbReference type="SMART" id="SM00226">
    <property type="entry name" value="LMWPc"/>
    <property type="match status" value="1"/>
</dbReference>
<keyword evidence="4" id="KW-1185">Reference proteome</keyword>
<name>A0A1V9FNX8_9BACT</name>
<keyword evidence="1" id="KW-0732">Signal</keyword>
<accession>A0A1V9FNX8</accession>
<feature type="chain" id="PRO_5012799860" description="Phosphotyrosine protein phosphatase I domain-containing protein" evidence="1">
    <location>
        <begin position="20"/>
        <end position="166"/>
    </location>
</feature>
<evidence type="ECO:0000313" key="4">
    <source>
        <dbReference type="Proteomes" id="UP000192796"/>
    </source>
</evidence>
<dbReference type="Proteomes" id="UP000192796">
    <property type="component" value="Unassembled WGS sequence"/>
</dbReference>
<dbReference type="InterPro" id="IPR023485">
    <property type="entry name" value="Ptyr_pPase"/>
</dbReference>
<feature type="signal peptide" evidence="1">
    <location>
        <begin position="1"/>
        <end position="19"/>
    </location>
</feature>
<evidence type="ECO:0000256" key="1">
    <source>
        <dbReference type="SAM" id="SignalP"/>
    </source>
</evidence>
<dbReference type="OrthoDB" id="9784339at2"/>
<evidence type="ECO:0000313" key="3">
    <source>
        <dbReference type="EMBL" id="OQP60069.1"/>
    </source>
</evidence>
<protein>
    <recommendedName>
        <fullName evidence="2">Phosphotyrosine protein phosphatase I domain-containing protein</fullName>
    </recommendedName>
</protein>
<proteinExistence type="predicted"/>
<evidence type="ECO:0000259" key="2">
    <source>
        <dbReference type="SMART" id="SM00226"/>
    </source>
</evidence>
<dbReference type="Pfam" id="PF01451">
    <property type="entry name" value="LMWPc"/>
    <property type="match status" value="1"/>
</dbReference>
<sequence>MKNIFCAGLYIFMAFLSFGQDTQKSSNMKSAPTILFICEHGAARSTIAAAYFNKLAQQQGLNYHAIFRGTNPDSVLTPAAQRGLIKDSFDVQGWKPVQVTKSDIENAYQVVTLDCLLPDKDNITKPITQWEGIPPVSSDYNVARDAIVKKVQALIVDLSLKHNITK</sequence>
<dbReference type="STRING" id="1703345.A3860_34630"/>
<feature type="domain" description="Phosphotyrosine protein phosphatase I" evidence="2">
    <location>
        <begin position="32"/>
        <end position="157"/>
    </location>
</feature>
<organism evidence="3 4">
    <name type="scientific">Niastella vici</name>
    <dbReference type="NCBI Taxonomy" id="1703345"/>
    <lineage>
        <taxon>Bacteria</taxon>
        <taxon>Pseudomonadati</taxon>
        <taxon>Bacteroidota</taxon>
        <taxon>Chitinophagia</taxon>
        <taxon>Chitinophagales</taxon>
        <taxon>Chitinophagaceae</taxon>
        <taxon>Niastella</taxon>
    </lineage>
</organism>
<dbReference type="EMBL" id="LVYD01000066">
    <property type="protein sequence ID" value="OQP60069.1"/>
    <property type="molecule type" value="Genomic_DNA"/>
</dbReference>
<gene>
    <name evidence="3" type="ORF">A3860_34630</name>
</gene>
<dbReference type="RefSeq" id="WP_081153563.1">
    <property type="nucleotide sequence ID" value="NZ_LVYD01000066.1"/>
</dbReference>
<reference evidence="3 4" key="1">
    <citation type="submission" date="2016-03" db="EMBL/GenBank/DDBJ databases">
        <title>Niastella vici sp. nov., isolated from farmland soil.</title>
        <authorList>
            <person name="Chen L."/>
            <person name="Wang D."/>
            <person name="Yang S."/>
            <person name="Wang G."/>
        </authorList>
    </citation>
    <scope>NUCLEOTIDE SEQUENCE [LARGE SCALE GENOMIC DNA]</scope>
    <source>
        <strain evidence="3 4">DJ57</strain>
    </source>
</reference>
<dbReference type="SUPFAM" id="SSF52788">
    <property type="entry name" value="Phosphotyrosine protein phosphatases I"/>
    <property type="match status" value="1"/>
</dbReference>
<dbReference type="AlphaFoldDB" id="A0A1V9FNX8"/>
<dbReference type="InterPro" id="IPR036196">
    <property type="entry name" value="Ptyr_pPase_sf"/>
</dbReference>
<dbReference type="Gene3D" id="3.40.50.2300">
    <property type="match status" value="1"/>
</dbReference>
<comment type="caution">
    <text evidence="3">The sequence shown here is derived from an EMBL/GenBank/DDBJ whole genome shotgun (WGS) entry which is preliminary data.</text>
</comment>